<feature type="transmembrane region" description="Helical" evidence="5">
    <location>
        <begin position="69"/>
        <end position="90"/>
    </location>
</feature>
<feature type="transmembrane region" description="Helical" evidence="5">
    <location>
        <begin position="154"/>
        <end position="175"/>
    </location>
</feature>
<dbReference type="PANTHER" id="PTHR31465:SF13">
    <property type="entry name" value="RTA1 DOMAIN PROTEIN-RELATED"/>
    <property type="match status" value="1"/>
</dbReference>
<reference evidence="6" key="1">
    <citation type="submission" date="2023-08" db="EMBL/GenBank/DDBJ databases">
        <title>Black Yeasts Isolated from many extreme environments.</title>
        <authorList>
            <person name="Coleine C."/>
            <person name="Stajich J.E."/>
            <person name="Selbmann L."/>
        </authorList>
    </citation>
    <scope>NUCLEOTIDE SEQUENCE</scope>
    <source>
        <strain evidence="6">CCFEE 5810</strain>
    </source>
</reference>
<feature type="transmembrane region" description="Helical" evidence="5">
    <location>
        <begin position="233"/>
        <end position="250"/>
    </location>
</feature>
<evidence type="ECO:0000256" key="4">
    <source>
        <dbReference type="ARBA" id="ARBA00023136"/>
    </source>
</evidence>
<gene>
    <name evidence="6" type="ORF">LTR97_004965</name>
</gene>
<dbReference type="GO" id="GO:0016020">
    <property type="term" value="C:membrane"/>
    <property type="evidence" value="ECO:0007669"/>
    <property type="project" value="UniProtKB-SubCell"/>
</dbReference>
<organism evidence="6 7">
    <name type="scientific">Elasticomyces elasticus</name>
    <dbReference type="NCBI Taxonomy" id="574655"/>
    <lineage>
        <taxon>Eukaryota</taxon>
        <taxon>Fungi</taxon>
        <taxon>Dikarya</taxon>
        <taxon>Ascomycota</taxon>
        <taxon>Pezizomycotina</taxon>
        <taxon>Dothideomycetes</taxon>
        <taxon>Dothideomycetidae</taxon>
        <taxon>Mycosphaerellales</taxon>
        <taxon>Teratosphaeriaceae</taxon>
        <taxon>Elasticomyces</taxon>
    </lineage>
</organism>
<proteinExistence type="predicted"/>
<evidence type="ECO:0000256" key="1">
    <source>
        <dbReference type="ARBA" id="ARBA00004141"/>
    </source>
</evidence>
<dbReference type="Proteomes" id="UP001310594">
    <property type="component" value="Unassembled WGS sequence"/>
</dbReference>
<feature type="transmembrane region" description="Helical" evidence="5">
    <location>
        <begin position="12"/>
        <end position="30"/>
    </location>
</feature>
<evidence type="ECO:0000256" key="5">
    <source>
        <dbReference type="SAM" id="Phobius"/>
    </source>
</evidence>
<keyword evidence="3 5" id="KW-1133">Transmembrane helix</keyword>
<dbReference type="PANTHER" id="PTHR31465">
    <property type="entry name" value="PROTEIN RTA1-RELATED"/>
    <property type="match status" value="1"/>
</dbReference>
<comment type="caution">
    <text evidence="6">The sequence shown here is derived from an EMBL/GenBank/DDBJ whole genome shotgun (WGS) entry which is preliminary data.</text>
</comment>
<dbReference type="Pfam" id="PF04479">
    <property type="entry name" value="RTA1"/>
    <property type="match status" value="1"/>
</dbReference>
<feature type="transmembrane region" description="Helical" evidence="5">
    <location>
        <begin position="111"/>
        <end position="134"/>
    </location>
</feature>
<evidence type="ECO:0000256" key="3">
    <source>
        <dbReference type="ARBA" id="ARBA00022989"/>
    </source>
</evidence>
<dbReference type="EMBL" id="JAVRQU010000007">
    <property type="protein sequence ID" value="KAK5700448.1"/>
    <property type="molecule type" value="Genomic_DNA"/>
</dbReference>
<evidence type="ECO:0000313" key="7">
    <source>
        <dbReference type="Proteomes" id="UP001310594"/>
    </source>
</evidence>
<evidence type="ECO:0000313" key="6">
    <source>
        <dbReference type="EMBL" id="KAK5700448.1"/>
    </source>
</evidence>
<accession>A0AAN7W7P3</accession>
<protein>
    <recommendedName>
        <fullName evidence="8">RTA1 domain protein</fullName>
    </recommendedName>
</protein>
<comment type="subcellular location">
    <subcellularLocation>
        <location evidence="1">Membrane</location>
        <topology evidence="1">Multi-pass membrane protein</topology>
    </subcellularLocation>
</comment>
<keyword evidence="2 5" id="KW-0812">Transmembrane</keyword>
<name>A0AAN7W7P3_9PEZI</name>
<dbReference type="AlphaFoldDB" id="A0AAN7W7P3"/>
<keyword evidence="4 5" id="KW-0472">Membrane</keyword>
<dbReference type="InterPro" id="IPR007568">
    <property type="entry name" value="RTA1"/>
</dbReference>
<sequence>MSSLYLYNPSHALPAVFAVLVGMSMVLHIYQNFRYRFWRVTFWMFWGALVFTTGWTLRCVSSYHPANRNIYIASTVFIYAGPPIFSAAEYNVLARLMYYLPMHAPFNPGRALLFFIYLGSAVESLTAAGASLYATSRGGADKNALLTGGTLISVSLALQAAVECIFISLVALMHYRCARAKTLPYNIRSLCFMLYGTSTFVLLRCIARAVEAFSTETTTTCNAVCRLVLFNEWYLYVFEAAPMVLYTYWINLMHPGRLLPTDKHRYLDPDGVTERMGPMWVDQRSAREKLIDLFDLGGAMRGRIMTREAFWLQPEKWEVASGGSFAEGTATNVDSASEAHVRRPRHTVRRTLRKTPFVV</sequence>
<feature type="transmembrane region" description="Helical" evidence="5">
    <location>
        <begin position="37"/>
        <end position="57"/>
    </location>
</feature>
<evidence type="ECO:0008006" key="8">
    <source>
        <dbReference type="Google" id="ProtNLM"/>
    </source>
</evidence>
<evidence type="ECO:0000256" key="2">
    <source>
        <dbReference type="ARBA" id="ARBA00022692"/>
    </source>
</evidence>